<name>A0A239H2J6_9ACTN</name>
<feature type="transmembrane region" description="Helical" evidence="8">
    <location>
        <begin position="268"/>
        <end position="289"/>
    </location>
</feature>
<dbReference type="PANTHER" id="PTHR23513">
    <property type="entry name" value="INTEGRAL MEMBRANE EFFLUX PROTEIN-RELATED"/>
    <property type="match status" value="1"/>
</dbReference>
<dbReference type="PANTHER" id="PTHR23513:SF9">
    <property type="entry name" value="ENTEROBACTIN EXPORTER ENTS"/>
    <property type="match status" value="1"/>
</dbReference>
<dbReference type="RefSeq" id="WP_089208358.1">
    <property type="nucleotide sequence ID" value="NZ_FZOD01000015.1"/>
</dbReference>
<evidence type="ECO:0000256" key="5">
    <source>
        <dbReference type="ARBA" id="ARBA00022989"/>
    </source>
</evidence>
<dbReference type="InterPro" id="IPR036259">
    <property type="entry name" value="MFS_trans_sf"/>
</dbReference>
<reference evidence="10 11" key="1">
    <citation type="submission" date="2017-06" db="EMBL/GenBank/DDBJ databases">
        <authorList>
            <person name="Kim H.J."/>
            <person name="Triplett B.A."/>
        </authorList>
    </citation>
    <scope>NUCLEOTIDE SEQUENCE [LARGE SCALE GENOMIC DNA]</scope>
    <source>
        <strain evidence="10 11">CGMCC 4.2132</strain>
    </source>
</reference>
<evidence type="ECO:0000256" key="6">
    <source>
        <dbReference type="ARBA" id="ARBA00023136"/>
    </source>
</evidence>
<feature type="transmembrane region" description="Helical" evidence="8">
    <location>
        <begin position="134"/>
        <end position="156"/>
    </location>
</feature>
<keyword evidence="3" id="KW-1003">Cell membrane</keyword>
<feature type="region of interest" description="Disordered" evidence="7">
    <location>
        <begin position="1"/>
        <end position="22"/>
    </location>
</feature>
<dbReference type="AlphaFoldDB" id="A0A239H2J6"/>
<feature type="transmembrane region" description="Helical" evidence="8">
    <location>
        <begin position="309"/>
        <end position="328"/>
    </location>
</feature>
<dbReference type="PROSITE" id="PS50850">
    <property type="entry name" value="MFS"/>
    <property type="match status" value="2"/>
</dbReference>
<evidence type="ECO:0000256" key="8">
    <source>
        <dbReference type="SAM" id="Phobius"/>
    </source>
</evidence>
<evidence type="ECO:0000313" key="11">
    <source>
        <dbReference type="Proteomes" id="UP000198282"/>
    </source>
</evidence>
<feature type="transmembrane region" description="Helical" evidence="8">
    <location>
        <begin position="424"/>
        <end position="445"/>
    </location>
</feature>
<comment type="subcellular location">
    <subcellularLocation>
        <location evidence="1">Cell inner membrane</location>
        <topology evidence="1">Multi-pass membrane protein</topology>
    </subcellularLocation>
</comment>
<keyword evidence="11" id="KW-1185">Reference proteome</keyword>
<evidence type="ECO:0000256" key="2">
    <source>
        <dbReference type="ARBA" id="ARBA00022448"/>
    </source>
</evidence>
<organism evidence="10 11">
    <name type="scientific">Streptosporangium subroseum</name>
    <dbReference type="NCBI Taxonomy" id="106412"/>
    <lineage>
        <taxon>Bacteria</taxon>
        <taxon>Bacillati</taxon>
        <taxon>Actinomycetota</taxon>
        <taxon>Actinomycetes</taxon>
        <taxon>Streptosporangiales</taxon>
        <taxon>Streptosporangiaceae</taxon>
        <taxon>Streptosporangium</taxon>
    </lineage>
</organism>
<dbReference type="OrthoDB" id="5494559at2"/>
<dbReference type="GO" id="GO:0005886">
    <property type="term" value="C:plasma membrane"/>
    <property type="evidence" value="ECO:0007669"/>
    <property type="project" value="UniProtKB-SubCell"/>
</dbReference>
<evidence type="ECO:0000259" key="9">
    <source>
        <dbReference type="PROSITE" id="PS50850"/>
    </source>
</evidence>
<feature type="transmembrane region" description="Helical" evidence="8">
    <location>
        <begin position="358"/>
        <end position="378"/>
    </location>
</feature>
<dbReference type="EMBL" id="FZOD01000015">
    <property type="protein sequence ID" value="SNS75607.1"/>
    <property type="molecule type" value="Genomic_DNA"/>
</dbReference>
<evidence type="ECO:0000256" key="3">
    <source>
        <dbReference type="ARBA" id="ARBA00022475"/>
    </source>
</evidence>
<evidence type="ECO:0000256" key="4">
    <source>
        <dbReference type="ARBA" id="ARBA00022692"/>
    </source>
</evidence>
<accession>A0A239H2J6</accession>
<feature type="transmembrane region" description="Helical" evidence="8">
    <location>
        <begin position="335"/>
        <end position="352"/>
    </location>
</feature>
<gene>
    <name evidence="10" type="ORF">SAMN05216276_101565</name>
</gene>
<dbReference type="InterPro" id="IPR010290">
    <property type="entry name" value="TM_effector"/>
</dbReference>
<dbReference type="Pfam" id="PF05977">
    <property type="entry name" value="MFS_3"/>
    <property type="match status" value="1"/>
</dbReference>
<dbReference type="CDD" id="cd06173">
    <property type="entry name" value="MFS_MefA_like"/>
    <property type="match status" value="1"/>
</dbReference>
<feature type="transmembrane region" description="Helical" evidence="8">
    <location>
        <begin position="45"/>
        <end position="63"/>
    </location>
</feature>
<evidence type="ECO:0000313" key="10">
    <source>
        <dbReference type="EMBL" id="SNS75607.1"/>
    </source>
</evidence>
<feature type="transmembrane region" description="Helical" evidence="8">
    <location>
        <begin position="176"/>
        <end position="196"/>
    </location>
</feature>
<feature type="domain" description="Major facilitator superfamily (MFS) profile" evidence="9">
    <location>
        <begin position="262"/>
        <end position="459"/>
    </location>
</feature>
<feature type="transmembrane region" description="Helical" evidence="8">
    <location>
        <begin position="202"/>
        <end position="223"/>
    </location>
</feature>
<feature type="domain" description="Major facilitator superfamily (MFS) profile" evidence="9">
    <location>
        <begin position="1"/>
        <end position="223"/>
    </location>
</feature>
<sequence length="459" mass="47179">MTGFRPVGRARRDGGAEKGNAPAARSFGTYTLDRRPLAIPAYRRLWIASVISAVGGSFSVVTVPTQLFTLTGSSAAVGAAAAVSFIALVVASLGVGALADIVDRRRLLLAAHCGLALTYVALWVQAALGSRSVAVLLVLVACQGLTFGSIMVTMGAAVPRLVPAELLPAANGLSSLVRYTGSIMGPLLAGVLIPVAGLGTLYLFDAVALLAVIWAVVTLPPILPGPHPAPHDGISEAPPNEATARSGRRRFTLGQVFAGFRHLLTSRVLAALVAVDLAAMVFGMPTALLPELAQRTYGGPVGGGWELGLLYAAYPAGVFAAGLMSGTFTHARRHGALMASAALAWGGAVVVLGLAPRLWLALVALIFGGAVNFVLSTFRNAISQAYTDDALRGRIQGSLTVVLMGGPQLGSLLHGTAAAAYGPQVTICVGGLLTAATVAVIIRAVPQFWRYTAPTADRR</sequence>
<dbReference type="Gene3D" id="1.20.1250.20">
    <property type="entry name" value="MFS general substrate transporter like domains"/>
    <property type="match status" value="1"/>
</dbReference>
<keyword evidence="2" id="KW-0813">Transport</keyword>
<protein>
    <submittedName>
        <fullName evidence="10">Predicted arabinose efflux permease, MFS family</fullName>
    </submittedName>
</protein>
<evidence type="ECO:0000256" key="1">
    <source>
        <dbReference type="ARBA" id="ARBA00004429"/>
    </source>
</evidence>
<keyword evidence="5 8" id="KW-1133">Transmembrane helix</keyword>
<evidence type="ECO:0000256" key="7">
    <source>
        <dbReference type="SAM" id="MobiDB-lite"/>
    </source>
</evidence>
<proteinExistence type="predicted"/>
<keyword evidence="6 8" id="KW-0472">Membrane</keyword>
<dbReference type="GO" id="GO:0022857">
    <property type="term" value="F:transmembrane transporter activity"/>
    <property type="evidence" value="ECO:0007669"/>
    <property type="project" value="InterPro"/>
</dbReference>
<dbReference type="Proteomes" id="UP000198282">
    <property type="component" value="Unassembled WGS sequence"/>
</dbReference>
<dbReference type="InterPro" id="IPR020846">
    <property type="entry name" value="MFS_dom"/>
</dbReference>
<keyword evidence="4 8" id="KW-0812">Transmembrane</keyword>
<dbReference type="SUPFAM" id="SSF103473">
    <property type="entry name" value="MFS general substrate transporter"/>
    <property type="match status" value="1"/>
</dbReference>
<feature type="transmembrane region" description="Helical" evidence="8">
    <location>
        <begin position="75"/>
        <end position="95"/>
    </location>
</feature>